<evidence type="ECO:0000313" key="2">
    <source>
        <dbReference type="EMBL" id="MBM7561142.1"/>
    </source>
</evidence>
<feature type="transmembrane region" description="Helical" evidence="1">
    <location>
        <begin position="70"/>
        <end position="88"/>
    </location>
</feature>
<keyword evidence="1" id="KW-0472">Membrane</keyword>
<sequence length="131" mass="14592">MGIHIRNFGITFFVFMVVDLIWLGLIAKNLYAKYLGYIMAEKVNWSAAIIFYILFIIGLIYFVITPADSIKDVIVSGALFGLITYATYDLTNLATLKNWPITITIIDLIWGTTLATVTSAVSYLIINGLGK</sequence>
<evidence type="ECO:0000256" key="1">
    <source>
        <dbReference type="SAM" id="Phobius"/>
    </source>
</evidence>
<comment type="caution">
    <text evidence="2">The sequence shown here is derived from an EMBL/GenBank/DDBJ whole genome shotgun (WGS) entry which is preliminary data.</text>
</comment>
<accession>A0ABS2MP21</accession>
<keyword evidence="1" id="KW-0812">Transmembrane</keyword>
<organism evidence="2 3">
    <name type="scientific">Fusibacter tunisiensis</name>
    <dbReference type="NCBI Taxonomy" id="1008308"/>
    <lineage>
        <taxon>Bacteria</taxon>
        <taxon>Bacillati</taxon>
        <taxon>Bacillota</taxon>
        <taxon>Clostridia</taxon>
        <taxon>Eubacteriales</taxon>
        <taxon>Eubacteriales Family XII. Incertae Sedis</taxon>
        <taxon>Fusibacter</taxon>
    </lineage>
</organism>
<keyword evidence="3" id="KW-1185">Reference proteome</keyword>
<dbReference type="Pfam" id="PF09945">
    <property type="entry name" value="DUF2177"/>
    <property type="match status" value="1"/>
</dbReference>
<evidence type="ECO:0000313" key="3">
    <source>
        <dbReference type="Proteomes" id="UP000767854"/>
    </source>
</evidence>
<proteinExistence type="predicted"/>
<dbReference type="RefSeq" id="WP_204662273.1">
    <property type="nucleotide sequence ID" value="NZ_JAFBDT010000003.1"/>
</dbReference>
<reference evidence="2 3" key="1">
    <citation type="submission" date="2021-01" db="EMBL/GenBank/DDBJ databases">
        <title>Genomic Encyclopedia of Type Strains, Phase IV (KMG-IV): sequencing the most valuable type-strain genomes for metagenomic binning, comparative biology and taxonomic classification.</title>
        <authorList>
            <person name="Goeker M."/>
        </authorList>
    </citation>
    <scope>NUCLEOTIDE SEQUENCE [LARGE SCALE GENOMIC DNA]</scope>
    <source>
        <strain evidence="2 3">DSM 24436</strain>
    </source>
</reference>
<dbReference type="EMBL" id="JAFBDT010000003">
    <property type="protein sequence ID" value="MBM7561142.1"/>
    <property type="molecule type" value="Genomic_DNA"/>
</dbReference>
<name>A0ABS2MP21_9FIRM</name>
<feature type="transmembrane region" description="Helical" evidence="1">
    <location>
        <begin position="43"/>
        <end position="63"/>
    </location>
</feature>
<dbReference type="Proteomes" id="UP000767854">
    <property type="component" value="Unassembled WGS sequence"/>
</dbReference>
<protein>
    <submittedName>
        <fullName evidence="2">Membrane protein</fullName>
    </submittedName>
</protein>
<feature type="transmembrane region" description="Helical" evidence="1">
    <location>
        <begin position="12"/>
        <end position="31"/>
    </location>
</feature>
<feature type="transmembrane region" description="Helical" evidence="1">
    <location>
        <begin position="108"/>
        <end position="126"/>
    </location>
</feature>
<dbReference type="InterPro" id="IPR018687">
    <property type="entry name" value="DUF2177_membr"/>
</dbReference>
<gene>
    <name evidence="2" type="ORF">JOC49_000659</name>
</gene>
<keyword evidence="1" id="KW-1133">Transmembrane helix</keyword>